<evidence type="ECO:0000313" key="2">
    <source>
        <dbReference type="Proteomes" id="UP000321291"/>
    </source>
</evidence>
<keyword evidence="2" id="KW-1185">Reference proteome</keyword>
<dbReference type="Pfam" id="PF12875">
    <property type="entry name" value="DUF3826"/>
    <property type="match status" value="1"/>
</dbReference>
<dbReference type="Proteomes" id="UP000321291">
    <property type="component" value="Chromosome"/>
</dbReference>
<accession>A0A5B8VIP5</accession>
<proteinExistence type="predicted"/>
<dbReference type="InterPro" id="IPR024284">
    <property type="entry name" value="DUF3826"/>
</dbReference>
<organism evidence="1 2">
    <name type="scientific">Arachidicoccus ginsenosidivorans</name>
    <dbReference type="NCBI Taxonomy" id="496057"/>
    <lineage>
        <taxon>Bacteria</taxon>
        <taxon>Pseudomonadati</taxon>
        <taxon>Bacteroidota</taxon>
        <taxon>Chitinophagia</taxon>
        <taxon>Chitinophagales</taxon>
        <taxon>Chitinophagaceae</taxon>
        <taxon>Arachidicoccus</taxon>
    </lineage>
</organism>
<dbReference type="OrthoDB" id="1345252at2"/>
<protein>
    <submittedName>
        <fullName evidence="1">DUF3826 domain-containing protein</fullName>
    </submittedName>
</protein>
<dbReference type="KEGG" id="agi:FSB73_03070"/>
<dbReference type="EMBL" id="CP042434">
    <property type="protein sequence ID" value="QEC70812.1"/>
    <property type="molecule type" value="Genomic_DNA"/>
</dbReference>
<name>A0A5B8VIP5_9BACT</name>
<dbReference type="RefSeq" id="WP_146780072.1">
    <property type="nucleotide sequence ID" value="NZ_CP042434.1"/>
</dbReference>
<sequence>MKKMKMINKYLNPKIHGNHFSVVLMASGLLIMGLCGLLSGGLRAQSVLTTQEVQKIQQKANKWVSALNLTDVSKAAKVKGFVRQHLTAVYNWNKTHPATDVPAGINPRTGEKLTALDRRMIAQSAMPGSVHQTLMDSLNAYLTPDQVGEVLDGYTVGKVAFTLKGYQAIVPDLTDQETAEILKNLRQAREEAIDYKNMKSISGIFEIYKTKNEKYLNEHGRNWHQLFKNYVNIVKAQKAAKAAEKKK</sequence>
<dbReference type="AlphaFoldDB" id="A0A5B8VIP5"/>
<evidence type="ECO:0000313" key="1">
    <source>
        <dbReference type="EMBL" id="QEC70812.1"/>
    </source>
</evidence>
<gene>
    <name evidence="1" type="ORF">FSB73_03070</name>
</gene>
<reference evidence="1 2" key="1">
    <citation type="journal article" date="2017" name="Int. J. Syst. Evol. Microbiol.">
        <title>Arachidicoccus ginsenosidivorans sp. nov., with ginsenoside-converting activity isolated from ginseng cultivating soil.</title>
        <authorList>
            <person name="Siddiqi M.Z."/>
            <person name="Aslam Z."/>
            <person name="Im W.T."/>
        </authorList>
    </citation>
    <scope>NUCLEOTIDE SEQUENCE [LARGE SCALE GENOMIC DNA]</scope>
    <source>
        <strain evidence="1 2">Gsoil 809</strain>
    </source>
</reference>